<name>A0AAD4XKQ0_9MAGN</name>
<evidence type="ECO:0000313" key="2">
    <source>
        <dbReference type="Proteomes" id="UP001202328"/>
    </source>
</evidence>
<reference evidence="1" key="1">
    <citation type="submission" date="2022-04" db="EMBL/GenBank/DDBJ databases">
        <title>A functionally conserved STORR gene fusion in Papaver species that diverged 16.8 million years ago.</title>
        <authorList>
            <person name="Catania T."/>
        </authorList>
    </citation>
    <scope>NUCLEOTIDE SEQUENCE</scope>
    <source>
        <strain evidence="1">S-188037</strain>
    </source>
</reference>
<accession>A0AAD4XKQ0</accession>
<dbReference type="AlphaFoldDB" id="A0AAD4XKQ0"/>
<organism evidence="1 2">
    <name type="scientific">Papaver atlanticum</name>
    <dbReference type="NCBI Taxonomy" id="357466"/>
    <lineage>
        <taxon>Eukaryota</taxon>
        <taxon>Viridiplantae</taxon>
        <taxon>Streptophyta</taxon>
        <taxon>Embryophyta</taxon>
        <taxon>Tracheophyta</taxon>
        <taxon>Spermatophyta</taxon>
        <taxon>Magnoliopsida</taxon>
        <taxon>Ranunculales</taxon>
        <taxon>Papaveraceae</taxon>
        <taxon>Papaveroideae</taxon>
        <taxon>Papaver</taxon>
    </lineage>
</organism>
<feature type="non-terminal residue" evidence="1">
    <location>
        <position position="201"/>
    </location>
</feature>
<comment type="caution">
    <text evidence="1">The sequence shown here is derived from an EMBL/GenBank/DDBJ whole genome shotgun (WGS) entry which is preliminary data.</text>
</comment>
<proteinExistence type="predicted"/>
<evidence type="ECO:0000313" key="1">
    <source>
        <dbReference type="EMBL" id="KAI3927785.1"/>
    </source>
</evidence>
<keyword evidence="2" id="KW-1185">Reference proteome</keyword>
<dbReference type="EMBL" id="JAJJMB010007708">
    <property type="protein sequence ID" value="KAI3927785.1"/>
    <property type="molecule type" value="Genomic_DNA"/>
</dbReference>
<sequence length="201" mass="23055">NLFSAKIRGLESELQLHTLHFSIVFGFEFRFTARGGKMKLKAMLPSYMSHLMYQFGRITNLGPILVQDDDIRIVPKTKKKNQSKMLELHRNQSKKWLLNLQVGLCMNFIRIFLRVLAQLLARGEKCCHRFVPSVNNSDIKGFCIVLPDRSKNTCGHYTSNMPIILPSALVSNLYFTFQVIQYKLLCTVSSCIYVVSLCCVL</sequence>
<protein>
    <submittedName>
        <fullName evidence="1">Uncharacterized protein</fullName>
    </submittedName>
</protein>
<dbReference type="Proteomes" id="UP001202328">
    <property type="component" value="Unassembled WGS sequence"/>
</dbReference>
<gene>
    <name evidence="1" type="ORF">MKW98_023386</name>
</gene>